<keyword evidence="7" id="KW-1185">Reference proteome</keyword>
<dbReference type="GeneID" id="41701475"/>
<evidence type="ECO:0000313" key="6">
    <source>
        <dbReference type="EMBL" id="BBB06482.1"/>
    </source>
</evidence>
<keyword evidence="2" id="KW-0920">Virion tegument</keyword>
<accession>A0A2Z5UHW7</accession>
<evidence type="ECO:0000313" key="7">
    <source>
        <dbReference type="Proteomes" id="UP000289908"/>
    </source>
</evidence>
<gene>
    <name evidence="6" type="primary">ORF36</name>
</gene>
<dbReference type="EMBL" id="LC333428">
    <property type="protein sequence ID" value="BBB06482.1"/>
    <property type="molecule type" value="Genomic_DNA"/>
</dbReference>
<dbReference type="InterPro" id="IPR004286">
    <property type="entry name" value="Herpes_UL16/UL94"/>
</dbReference>
<keyword evidence="5" id="KW-1035">Host cytoplasm</keyword>
<dbReference type="Pfam" id="PF03044">
    <property type="entry name" value="Herpes_UL16"/>
    <property type="match status" value="1"/>
</dbReference>
<keyword evidence="4" id="KW-0426">Late protein</keyword>
<protein>
    <submittedName>
        <fullName evidence="6">Uncharacterized protein</fullName>
    </submittedName>
</protein>
<reference evidence="6" key="1">
    <citation type="submission" date="2017-11" db="EMBL/GenBank/DDBJ databases">
        <title>Complete genome of Rhinolophus gammaherpesvirus-1.</title>
        <authorList>
            <person name="Maeda K."/>
            <person name="Noguchi K."/>
        </authorList>
    </citation>
    <scope>NUCLEOTIDE SEQUENCE [LARGE SCALE GENOMIC DNA]</scope>
    <source>
        <strain evidence="6">BV1</strain>
    </source>
</reference>
<evidence type="ECO:0000256" key="5">
    <source>
        <dbReference type="ARBA" id="ARBA00023200"/>
    </source>
</evidence>
<dbReference type="HAMAP" id="MF_04039">
    <property type="entry name" value="HSV_CEP2"/>
    <property type="match status" value="1"/>
</dbReference>
<name>A0A2Z5UHW7_9GAMA</name>
<keyword evidence="1" id="KW-1048">Host nucleus</keyword>
<organism evidence="6">
    <name type="scientific">Rhinolophus gammaherpesvirus 1</name>
    <dbReference type="NCBI Taxonomy" id="2054179"/>
    <lineage>
        <taxon>Viruses</taxon>
        <taxon>Duplodnaviria</taxon>
        <taxon>Heunggongvirae</taxon>
        <taxon>Peploviricota</taxon>
        <taxon>Herviviricetes</taxon>
        <taxon>Herpesvirales</taxon>
        <taxon>Orthoherpesviridae</taxon>
        <taxon>Gammaherpesvirinae</taxon>
        <taxon>Percavirus</taxon>
        <taxon>Percavirus rhinolophidgamma1</taxon>
    </lineage>
</organism>
<keyword evidence="3" id="KW-0946">Virion</keyword>
<dbReference type="Proteomes" id="UP000289908">
    <property type="component" value="Segment"/>
</dbReference>
<dbReference type="GO" id="GO:0044423">
    <property type="term" value="C:virion component"/>
    <property type="evidence" value="ECO:0007669"/>
    <property type="project" value="UniProtKB-KW"/>
</dbReference>
<proteinExistence type="inferred from homology"/>
<dbReference type="OrthoDB" id="8436at10239"/>
<evidence type="ECO:0000256" key="2">
    <source>
        <dbReference type="ARBA" id="ARBA00022580"/>
    </source>
</evidence>
<evidence type="ECO:0000256" key="1">
    <source>
        <dbReference type="ARBA" id="ARBA00022562"/>
    </source>
</evidence>
<evidence type="ECO:0000256" key="3">
    <source>
        <dbReference type="ARBA" id="ARBA00022844"/>
    </source>
</evidence>
<dbReference type="KEGG" id="vg:41701475"/>
<evidence type="ECO:0000256" key="4">
    <source>
        <dbReference type="ARBA" id="ARBA00022921"/>
    </source>
</evidence>
<sequence>MASGGSDTRSVLRKFLNKECVWKKSSESTEFMKVYFSTTSISPVFKPTFRKKLGCHAFNVTAILMKPKGCRTCATFYINGFLVETCEPEVIFTRPVPGPLEFCLIYFGPFGNPATNFSIPIEPTISAPQNMKLMTKMEVLDTSIHIHPSEIETIVRGVSFIQVGRCLWYDGECLYTFFLSMDYMMCCPRIEEHQSLSRFINLVSKCDNGDCVPCYGKKIHANVAGGYTDPNSNGRSHTCPCTLSCSSLSRDVVPVTGNKGLLSLLFGPMSHSQVQSLKFFPCLRPKKLSEVMCGVGEDGRHIPVKAEAWIMLKMSAFYSRCAIYECQILKRKCLHSY</sequence>
<dbReference type="RefSeq" id="YP_009551843.1">
    <property type="nucleotide sequence ID" value="NC_040539.1"/>
</dbReference>